<dbReference type="Gene3D" id="1.25.10.10">
    <property type="entry name" value="Leucine-rich Repeat Variant"/>
    <property type="match status" value="1"/>
</dbReference>
<dbReference type="GO" id="GO:0032039">
    <property type="term" value="C:integrator complex"/>
    <property type="evidence" value="ECO:0007669"/>
    <property type="project" value="TreeGrafter"/>
</dbReference>
<keyword evidence="2" id="KW-1185">Reference proteome</keyword>
<dbReference type="PANTHER" id="PTHR20938:SF0">
    <property type="entry name" value="INTEGRATOR COMPLEX SUBUNIT 4"/>
    <property type="match status" value="1"/>
</dbReference>
<evidence type="ECO:0008006" key="3">
    <source>
        <dbReference type="Google" id="ProtNLM"/>
    </source>
</evidence>
<dbReference type="SUPFAM" id="SSF48371">
    <property type="entry name" value="ARM repeat"/>
    <property type="match status" value="1"/>
</dbReference>
<sequence>MNQQCASRYCRFSGASAECLEPIQRYDHVKNSLSDAFDLNGEEILRRKLIVDFSIFQLLIERTIRMIQKETSHKVIAQGLTTLMDISQNSEKLEDHLLLMIYNTAKLYLKDSNHWVKQVCFRIIGHIKQSDSLKTIADYIHSQDARVRSAAMETLKKKSLHERSSEIVTSGEWSTGKKWADDAPKELLDKDEVNVVSSGSCGAFVHGLEDEFMEVRSASVDALCNLAIHHPEFAVLSLDFLVDMFNDEIEAVRIKAIDSLTQMSHHIILREHQLETILGALE</sequence>
<dbReference type="OrthoDB" id="18190at2759"/>
<evidence type="ECO:0000313" key="1">
    <source>
        <dbReference type="EMBL" id="CAB0000602.1"/>
    </source>
</evidence>
<name>A0A6H5GCN8_9HEMI</name>
<gene>
    <name evidence="1" type="ORF">NTEN_LOCUS6389</name>
</gene>
<dbReference type="InterPro" id="IPR011989">
    <property type="entry name" value="ARM-like"/>
</dbReference>
<dbReference type="GO" id="GO:0016180">
    <property type="term" value="P:snRNA processing"/>
    <property type="evidence" value="ECO:0007669"/>
    <property type="project" value="TreeGrafter"/>
</dbReference>
<reference evidence="1 2" key="1">
    <citation type="submission" date="2020-02" db="EMBL/GenBank/DDBJ databases">
        <authorList>
            <person name="Ferguson B K."/>
        </authorList>
    </citation>
    <scope>NUCLEOTIDE SEQUENCE [LARGE SCALE GENOMIC DNA]</scope>
</reference>
<protein>
    <recommendedName>
        <fullName evidence="3">Condensin complex subunit 1 C-terminal domain-containing protein</fullName>
    </recommendedName>
</protein>
<proteinExistence type="predicted"/>
<dbReference type="Proteomes" id="UP000479000">
    <property type="component" value="Unassembled WGS sequence"/>
</dbReference>
<dbReference type="EMBL" id="CADCXU010009649">
    <property type="protein sequence ID" value="CAB0000602.1"/>
    <property type="molecule type" value="Genomic_DNA"/>
</dbReference>
<dbReference type="PANTHER" id="PTHR20938">
    <property type="entry name" value="INTEGRATOR COMPLEX SUBUNIT 4"/>
    <property type="match status" value="1"/>
</dbReference>
<feature type="non-terminal residue" evidence="1">
    <location>
        <position position="282"/>
    </location>
</feature>
<evidence type="ECO:0000313" key="2">
    <source>
        <dbReference type="Proteomes" id="UP000479000"/>
    </source>
</evidence>
<accession>A0A6H5GCN8</accession>
<dbReference type="InterPro" id="IPR016024">
    <property type="entry name" value="ARM-type_fold"/>
</dbReference>
<organism evidence="1 2">
    <name type="scientific">Nesidiocoris tenuis</name>
    <dbReference type="NCBI Taxonomy" id="355587"/>
    <lineage>
        <taxon>Eukaryota</taxon>
        <taxon>Metazoa</taxon>
        <taxon>Ecdysozoa</taxon>
        <taxon>Arthropoda</taxon>
        <taxon>Hexapoda</taxon>
        <taxon>Insecta</taxon>
        <taxon>Pterygota</taxon>
        <taxon>Neoptera</taxon>
        <taxon>Paraneoptera</taxon>
        <taxon>Hemiptera</taxon>
        <taxon>Heteroptera</taxon>
        <taxon>Panheteroptera</taxon>
        <taxon>Cimicomorpha</taxon>
        <taxon>Miridae</taxon>
        <taxon>Dicyphina</taxon>
        <taxon>Nesidiocoris</taxon>
    </lineage>
</organism>
<dbReference type="AlphaFoldDB" id="A0A6H5GCN8"/>